<accession>A0A0P1AP44</accession>
<dbReference type="EMBL" id="CCYD01000645">
    <property type="protein sequence ID" value="CEG42797.1"/>
    <property type="molecule type" value="Genomic_DNA"/>
</dbReference>
<proteinExistence type="predicted"/>
<organism evidence="1 2">
    <name type="scientific">Plasmopara halstedii</name>
    <name type="common">Downy mildew of sunflower</name>
    <dbReference type="NCBI Taxonomy" id="4781"/>
    <lineage>
        <taxon>Eukaryota</taxon>
        <taxon>Sar</taxon>
        <taxon>Stramenopiles</taxon>
        <taxon>Oomycota</taxon>
        <taxon>Peronosporomycetes</taxon>
        <taxon>Peronosporales</taxon>
        <taxon>Peronosporaceae</taxon>
        <taxon>Plasmopara</taxon>
    </lineage>
</organism>
<reference evidence="2" key="1">
    <citation type="submission" date="2014-09" db="EMBL/GenBank/DDBJ databases">
        <authorList>
            <person name="Sharma Rahul"/>
            <person name="Thines Marco"/>
        </authorList>
    </citation>
    <scope>NUCLEOTIDE SEQUENCE [LARGE SCALE GENOMIC DNA]</scope>
</reference>
<protein>
    <submittedName>
        <fullName evidence="1">Uncharacterized protein</fullName>
    </submittedName>
</protein>
<dbReference type="GeneID" id="36408098"/>
<evidence type="ECO:0000313" key="2">
    <source>
        <dbReference type="Proteomes" id="UP000054928"/>
    </source>
</evidence>
<name>A0A0P1AP44_PLAHL</name>
<keyword evidence="2" id="KW-1185">Reference proteome</keyword>
<dbReference type="RefSeq" id="XP_024579166.1">
    <property type="nucleotide sequence ID" value="XM_024728717.1"/>
</dbReference>
<dbReference type="Proteomes" id="UP000054928">
    <property type="component" value="Unassembled WGS sequence"/>
</dbReference>
<evidence type="ECO:0000313" key="1">
    <source>
        <dbReference type="EMBL" id="CEG42797.1"/>
    </source>
</evidence>
<dbReference type="AlphaFoldDB" id="A0A0P1AP44"/>
<sequence>MALLKGMHFKLYHLSIDIETRWKSLACLHLSQSIGFNIERIVGWLLQKQLMKRTSVPQPTTP</sequence>